<reference evidence="1 2" key="1">
    <citation type="journal article" date="2012" name="Stand. Genomic Sci.">
        <title>Complete genome sequence of Liberibacter crescens BT-1.</title>
        <authorList>
            <person name="Leonard M.T."/>
            <person name="Fagen J.R."/>
            <person name="Davis-Richardson A.G."/>
            <person name="Davis M.J."/>
            <person name="Triplett E.W."/>
        </authorList>
    </citation>
    <scope>NUCLEOTIDE SEQUENCE [LARGE SCALE GENOMIC DNA]</scope>
    <source>
        <strain evidence="1 2">BT-1</strain>
    </source>
</reference>
<dbReference type="RefSeq" id="WP_015273411.1">
    <property type="nucleotide sequence ID" value="NC_019907.1"/>
</dbReference>
<dbReference type="Proteomes" id="UP000010799">
    <property type="component" value="Chromosome"/>
</dbReference>
<dbReference type="AlphaFoldDB" id="L0EX91"/>
<evidence type="ECO:0000313" key="1">
    <source>
        <dbReference type="EMBL" id="AGA64986.1"/>
    </source>
</evidence>
<keyword evidence="2" id="KW-1185">Reference proteome</keyword>
<accession>L0EX91</accession>
<evidence type="ECO:0000313" key="2">
    <source>
        <dbReference type="Proteomes" id="UP000010799"/>
    </source>
</evidence>
<organism evidence="1 2">
    <name type="scientific">Liberibacter crescens (strain BT-1)</name>
    <dbReference type="NCBI Taxonomy" id="1215343"/>
    <lineage>
        <taxon>Bacteria</taxon>
        <taxon>Pseudomonadati</taxon>
        <taxon>Pseudomonadota</taxon>
        <taxon>Alphaproteobacteria</taxon>
        <taxon>Hyphomicrobiales</taxon>
        <taxon>Rhizobiaceae</taxon>
        <taxon>Liberibacter</taxon>
    </lineage>
</organism>
<gene>
    <name evidence="1" type="ordered locus">B488_09940</name>
</gene>
<proteinExistence type="predicted"/>
<sequence length="66" mass="7987">MDIHDVDDKQKEKDTFPCVKRKHINAHKDRKERLASMLRKNLIRRKEQLRARAADVNKTYNIQDKE</sequence>
<dbReference type="PATRIC" id="fig|1215343.11.peg.1022"/>
<dbReference type="HOGENOM" id="CLU_2825936_0_0_5"/>
<protein>
    <submittedName>
        <fullName evidence="1">Uncharacterized protein</fullName>
    </submittedName>
</protein>
<name>L0EX91_LIBCB</name>
<dbReference type="EMBL" id="CP003789">
    <property type="protein sequence ID" value="AGA64986.1"/>
    <property type="molecule type" value="Genomic_DNA"/>
</dbReference>
<dbReference type="KEGG" id="lcc:B488_09940"/>